<dbReference type="Gene3D" id="3.40.1160.10">
    <property type="entry name" value="Acetylglutamate kinase-like"/>
    <property type="match status" value="1"/>
</dbReference>
<evidence type="ECO:0000313" key="13">
    <source>
        <dbReference type="Proteomes" id="UP000006727"/>
    </source>
</evidence>
<protein>
    <recommendedName>
        <fullName evidence="2">acetylglutamate kinase</fullName>
        <ecNumber evidence="2">2.7.2.8</ecNumber>
    </recommendedName>
</protein>
<dbReference type="SUPFAM" id="SSF53633">
    <property type="entry name" value="Carbamate kinase-like"/>
    <property type="match status" value="1"/>
</dbReference>
<dbReference type="PaxDb" id="3218-PP1S146_98V6.1"/>
<dbReference type="HOGENOM" id="CLU_053680_0_0_1"/>
<dbReference type="EnsemblPlants" id="Pp3c4_8600V3.2">
    <property type="protein sequence ID" value="Pp3c4_8600V3.2"/>
    <property type="gene ID" value="Pp3c4_8600"/>
</dbReference>
<organism evidence="10">
    <name type="scientific">Physcomitrium patens</name>
    <name type="common">Spreading-leaved earth moss</name>
    <name type="synonym">Physcomitrella patens</name>
    <dbReference type="NCBI Taxonomy" id="3218"/>
    <lineage>
        <taxon>Eukaryota</taxon>
        <taxon>Viridiplantae</taxon>
        <taxon>Streptophyta</taxon>
        <taxon>Embryophyta</taxon>
        <taxon>Bryophyta</taxon>
        <taxon>Bryophytina</taxon>
        <taxon>Bryopsida</taxon>
        <taxon>Funariidae</taxon>
        <taxon>Funariales</taxon>
        <taxon>Funariaceae</taxon>
        <taxon>Physcomitrium</taxon>
    </lineage>
</organism>
<dbReference type="InterPro" id="IPR001048">
    <property type="entry name" value="Asp/Glu/Uridylate_kinase"/>
</dbReference>
<evidence type="ECO:0000256" key="8">
    <source>
        <dbReference type="ARBA" id="ARBA00022840"/>
    </source>
</evidence>
<accession>A0JC02</accession>
<reference evidence="10" key="1">
    <citation type="submission" date="2006-05" db="EMBL/GenBank/DDBJ databases">
        <title>Identification and Characterization of a Novel PII Protein from the Moss Physcomitrella patens.</title>
        <authorList>
            <person name="Takatani N."/>
            <person name="Tsujimoto R."/>
            <person name="Tahara K."/>
            <person name="Omata T."/>
        </authorList>
    </citation>
    <scope>NUCLEOTIDE SEQUENCE</scope>
</reference>
<evidence type="ECO:0000256" key="1">
    <source>
        <dbReference type="ARBA" id="ARBA00004828"/>
    </source>
</evidence>
<dbReference type="GO" id="GO:0004042">
    <property type="term" value="F:L-glutamate N-acetyltransferase activity"/>
    <property type="evidence" value="ECO:0007669"/>
    <property type="project" value="InterPro"/>
</dbReference>
<dbReference type="PANTHER" id="PTHR23342">
    <property type="entry name" value="N-ACETYLGLUTAMATE SYNTHASE"/>
    <property type="match status" value="1"/>
</dbReference>
<dbReference type="OrthoDB" id="438291at2759"/>
<dbReference type="InterPro" id="IPR001057">
    <property type="entry name" value="Glu/AcGlu_kinase"/>
</dbReference>
<dbReference type="GO" id="GO:0003991">
    <property type="term" value="F:acetylglutamate kinase activity"/>
    <property type="evidence" value="ECO:0000318"/>
    <property type="project" value="GO_Central"/>
</dbReference>
<sequence>MASWKSVSTVLAKEPIGIRSAPAELIKGTSSVKFSYPAKKARFQRARVEAVTDQTARQAAVRTSQYTGKERVDILAEALPFIQRFQGKTVVVKYGGAAMKDESLKDGVIKDLVLLSCVGMKCVLVHGGGPEINQWLGKLGIEPHFKNGLRVTDAATMEVVEMVLVGKVNKSLVSLINKAGGCAVGMCGKDGKLIKARPLSDDLGFVGEITAVDTSVVKGILNSGHLPVIATVAADNDGQAYNINADTAAGEIAASLGAEKLILMTDVQGLMLDHKDSSTLVPEVNIKGVRKLIEDGIVTGGMIPKVECCVKSLAQGVHSTHIIDGRAPHSLLLEILTDEGAGTMITG</sequence>
<gene>
    <name evidence="10" type="primary">PpNAGK</name>
    <name evidence="12" type="synonym">LOC112281883</name>
    <name evidence="11" type="ORF">PHYPA_005964</name>
</gene>
<dbReference type="InterPro" id="IPR010167">
    <property type="entry name" value="NH2A_AcTrfase"/>
</dbReference>
<name>A0JC02_PHYPA</name>
<accession>A9T0J5</accession>
<dbReference type="GO" id="GO:0034618">
    <property type="term" value="F:arginine binding"/>
    <property type="evidence" value="ECO:0007669"/>
    <property type="project" value="EnsemblPlants"/>
</dbReference>
<proteinExistence type="evidence at transcript level"/>
<keyword evidence="13" id="KW-1185">Reference proteome</keyword>
<dbReference type="Proteomes" id="UP000006727">
    <property type="component" value="Chromosome 4"/>
</dbReference>
<keyword evidence="8" id="KW-0067">ATP-binding</keyword>
<accession>E1C9R6</accession>
<dbReference type="EMBL" id="AB259054">
    <property type="protein sequence ID" value="BAF36549.1"/>
    <property type="molecule type" value="mRNA"/>
</dbReference>
<keyword evidence="6" id="KW-0547">Nucleotide-binding</keyword>
<dbReference type="eggNOG" id="KOG2436">
    <property type="taxonomic scope" value="Eukaryota"/>
</dbReference>
<evidence type="ECO:0000313" key="10">
    <source>
        <dbReference type="EMBL" id="BAF36549.1"/>
    </source>
</evidence>
<dbReference type="Gramene" id="Pp3c4_8600V3.1">
    <property type="protein sequence ID" value="Pp3c4_8600V3.1"/>
    <property type="gene ID" value="Pp3c4_8600"/>
</dbReference>
<dbReference type="GO" id="GO:0009507">
    <property type="term" value="C:chloroplast"/>
    <property type="evidence" value="ECO:0007669"/>
    <property type="project" value="EnsemblPlants"/>
</dbReference>
<dbReference type="HAMAP" id="MF_00082">
    <property type="entry name" value="ArgB"/>
    <property type="match status" value="1"/>
</dbReference>
<dbReference type="OMA" id="EGLYEDW"/>
<evidence type="ECO:0000256" key="2">
    <source>
        <dbReference type="ARBA" id="ARBA00013065"/>
    </source>
</evidence>
<dbReference type="FunFam" id="3.40.1160.10:FF:000004">
    <property type="entry name" value="Acetylglutamate kinase"/>
    <property type="match status" value="1"/>
</dbReference>
<evidence type="ECO:0000313" key="11">
    <source>
        <dbReference type="EMBL" id="PNR55071.1"/>
    </source>
</evidence>
<reference evidence="11 13" key="3">
    <citation type="journal article" date="2018" name="Plant J.">
        <title>The Physcomitrella patens chromosome-scale assembly reveals moss genome structure and evolution.</title>
        <authorList>
            <person name="Lang D."/>
            <person name="Ullrich K.K."/>
            <person name="Murat F."/>
            <person name="Fuchs J."/>
            <person name="Jenkins J."/>
            <person name="Haas F.B."/>
            <person name="Piednoel M."/>
            <person name="Gundlach H."/>
            <person name="Van Bel M."/>
            <person name="Meyberg R."/>
            <person name="Vives C."/>
            <person name="Morata J."/>
            <person name="Symeonidi A."/>
            <person name="Hiss M."/>
            <person name="Muchero W."/>
            <person name="Kamisugi Y."/>
            <person name="Saleh O."/>
            <person name="Blanc G."/>
            <person name="Decker E.L."/>
            <person name="van Gessel N."/>
            <person name="Grimwood J."/>
            <person name="Hayes R.D."/>
            <person name="Graham S.W."/>
            <person name="Gunter L.E."/>
            <person name="McDaniel S.F."/>
            <person name="Hoernstein S.N.W."/>
            <person name="Larsson A."/>
            <person name="Li F.W."/>
            <person name="Perroud P.F."/>
            <person name="Phillips J."/>
            <person name="Ranjan P."/>
            <person name="Rokshar D.S."/>
            <person name="Rothfels C.J."/>
            <person name="Schneider L."/>
            <person name="Shu S."/>
            <person name="Stevenson D.W."/>
            <person name="Thummler F."/>
            <person name="Tillich M."/>
            <person name="Villarreal Aguilar J.C."/>
            <person name="Widiez T."/>
            <person name="Wong G.K."/>
            <person name="Wymore A."/>
            <person name="Zhang Y."/>
            <person name="Zimmer A.D."/>
            <person name="Quatrano R.S."/>
            <person name="Mayer K.F.X."/>
            <person name="Goodstein D."/>
            <person name="Casacuberta J.M."/>
            <person name="Vandepoele K."/>
            <person name="Reski R."/>
            <person name="Cuming A.C."/>
            <person name="Tuskan G.A."/>
            <person name="Maumus F."/>
            <person name="Salse J."/>
            <person name="Schmutz J."/>
            <person name="Rensing S.A."/>
        </authorList>
    </citation>
    <scope>NUCLEOTIDE SEQUENCE [LARGE SCALE GENOMIC DNA]</scope>
    <source>
        <strain evidence="12 13">cv. Gransden 2004</strain>
    </source>
</reference>
<keyword evidence="7 10" id="KW-0418">Kinase</keyword>
<dbReference type="EC" id="2.7.2.8" evidence="2"/>
<keyword evidence="4" id="KW-0028">Amino-acid biosynthesis</keyword>
<dbReference type="Gramene" id="Pp3c4_8600V3.2">
    <property type="protein sequence ID" value="Pp3c4_8600V3.2"/>
    <property type="gene ID" value="Pp3c4_8600"/>
</dbReference>
<keyword evidence="5" id="KW-0808">Transferase</keyword>
<dbReference type="Pfam" id="PF00696">
    <property type="entry name" value="AA_kinase"/>
    <property type="match status" value="1"/>
</dbReference>
<keyword evidence="3" id="KW-0055">Arginine biosynthesis</keyword>
<dbReference type="CDD" id="cd04250">
    <property type="entry name" value="AAK_NAGK-C"/>
    <property type="match status" value="1"/>
</dbReference>
<dbReference type="NCBIfam" id="TIGR00761">
    <property type="entry name" value="argB"/>
    <property type="match status" value="1"/>
</dbReference>
<dbReference type="EMBL" id="AB259055">
    <property type="protein sequence ID" value="BAF36550.1"/>
    <property type="molecule type" value="Genomic_DNA"/>
</dbReference>
<dbReference type="EMBL" id="ABEU02000004">
    <property type="protein sequence ID" value="PNR55071.1"/>
    <property type="molecule type" value="Genomic_DNA"/>
</dbReference>
<dbReference type="STRING" id="3218.A0JC02"/>
<evidence type="ECO:0000259" key="9">
    <source>
        <dbReference type="Pfam" id="PF00696"/>
    </source>
</evidence>
<dbReference type="GO" id="GO:0005524">
    <property type="term" value="F:ATP binding"/>
    <property type="evidence" value="ECO:0007669"/>
    <property type="project" value="UniProtKB-KW"/>
</dbReference>
<evidence type="ECO:0000256" key="4">
    <source>
        <dbReference type="ARBA" id="ARBA00022605"/>
    </source>
</evidence>
<dbReference type="InterPro" id="IPR041727">
    <property type="entry name" value="NAGK-C"/>
</dbReference>
<dbReference type="EnsemblPlants" id="Pp3c4_8600V3.1">
    <property type="protein sequence ID" value="Pp3c4_8600V3.1"/>
    <property type="gene ID" value="Pp3c4_8600"/>
</dbReference>
<dbReference type="GO" id="GO:0006526">
    <property type="term" value="P:L-arginine biosynthetic process"/>
    <property type="evidence" value="ECO:0000318"/>
    <property type="project" value="GO_Central"/>
</dbReference>
<evidence type="ECO:0000256" key="6">
    <source>
        <dbReference type="ARBA" id="ARBA00022741"/>
    </source>
</evidence>
<dbReference type="AlphaFoldDB" id="A0JC02"/>
<dbReference type="PRINTS" id="PR00474">
    <property type="entry name" value="GLU5KINASE"/>
</dbReference>
<dbReference type="InterPro" id="IPR004662">
    <property type="entry name" value="AcgluKinase_fam"/>
</dbReference>
<evidence type="ECO:0000256" key="7">
    <source>
        <dbReference type="ARBA" id="ARBA00022777"/>
    </source>
</evidence>
<dbReference type="InterPro" id="IPR037528">
    <property type="entry name" value="ArgB"/>
</dbReference>
<evidence type="ECO:0000256" key="3">
    <source>
        <dbReference type="ARBA" id="ARBA00022571"/>
    </source>
</evidence>
<evidence type="ECO:0000256" key="5">
    <source>
        <dbReference type="ARBA" id="ARBA00022679"/>
    </source>
</evidence>
<dbReference type="PANTHER" id="PTHR23342:SF0">
    <property type="entry name" value="N-ACETYLGLUTAMATE SYNTHASE, MITOCHONDRIAL"/>
    <property type="match status" value="1"/>
</dbReference>
<feature type="domain" description="Aspartate/glutamate/uridylate kinase" evidence="9">
    <location>
        <begin position="88"/>
        <end position="324"/>
    </location>
</feature>
<dbReference type="InterPro" id="IPR036393">
    <property type="entry name" value="AceGlu_kinase-like_sf"/>
</dbReference>
<evidence type="ECO:0000313" key="12">
    <source>
        <dbReference type="EnsemblPlants" id="Pp3c4_8600V3.1"/>
    </source>
</evidence>
<comment type="pathway">
    <text evidence="1">Amino-acid biosynthesis; L-arginine biosynthesis; N(2)-acetyl-L-ornithine from L-glutamate: step 2/4.</text>
</comment>
<reference evidence="11 13" key="2">
    <citation type="journal article" date="2008" name="Science">
        <title>The Physcomitrella genome reveals evolutionary insights into the conquest of land by plants.</title>
        <authorList>
            <person name="Rensing S."/>
            <person name="Lang D."/>
            <person name="Zimmer A."/>
            <person name="Terry A."/>
            <person name="Salamov A."/>
            <person name="Shapiro H."/>
            <person name="Nishiyama T."/>
            <person name="Perroud P.-F."/>
            <person name="Lindquist E."/>
            <person name="Kamisugi Y."/>
            <person name="Tanahashi T."/>
            <person name="Sakakibara K."/>
            <person name="Fujita T."/>
            <person name="Oishi K."/>
            <person name="Shin-I T."/>
            <person name="Kuroki Y."/>
            <person name="Toyoda A."/>
            <person name="Suzuki Y."/>
            <person name="Hashimoto A."/>
            <person name="Yamaguchi K."/>
            <person name="Sugano A."/>
            <person name="Kohara Y."/>
            <person name="Fujiyama A."/>
            <person name="Anterola A."/>
            <person name="Aoki S."/>
            <person name="Ashton N."/>
            <person name="Barbazuk W.B."/>
            <person name="Barker E."/>
            <person name="Bennetzen J."/>
            <person name="Bezanilla M."/>
            <person name="Blankenship R."/>
            <person name="Cho S.H."/>
            <person name="Dutcher S."/>
            <person name="Estelle M."/>
            <person name="Fawcett J.A."/>
            <person name="Gundlach H."/>
            <person name="Hanada K."/>
            <person name="Heyl A."/>
            <person name="Hicks K.A."/>
            <person name="Hugh J."/>
            <person name="Lohr M."/>
            <person name="Mayer K."/>
            <person name="Melkozernov A."/>
            <person name="Murata T."/>
            <person name="Nelson D."/>
            <person name="Pils B."/>
            <person name="Prigge M."/>
            <person name="Reiss B."/>
            <person name="Renner T."/>
            <person name="Rombauts S."/>
            <person name="Rushton P."/>
            <person name="Sanderfoot A."/>
            <person name="Schween G."/>
            <person name="Shiu S.-H."/>
            <person name="Stueber K."/>
            <person name="Theodoulou F.L."/>
            <person name="Tu H."/>
            <person name="Van de Peer Y."/>
            <person name="Verrier P.J."/>
            <person name="Waters E."/>
            <person name="Wood A."/>
            <person name="Yang L."/>
            <person name="Cove D."/>
            <person name="Cuming A."/>
            <person name="Hasebe M."/>
            <person name="Lucas S."/>
            <person name="Mishler D.B."/>
            <person name="Reski R."/>
            <person name="Grigoriev I."/>
            <person name="Quatrano R.S."/>
            <person name="Boore J.L."/>
        </authorList>
    </citation>
    <scope>NUCLEOTIDE SEQUENCE [LARGE SCALE GENOMIC DNA]</scope>
    <source>
        <strain evidence="12 13">cv. Gransden 2004</strain>
    </source>
</reference>
<reference evidence="12" key="4">
    <citation type="submission" date="2020-12" db="UniProtKB">
        <authorList>
            <consortium name="EnsemblPlants"/>
        </authorList>
    </citation>
    <scope>IDENTIFICATION</scope>
</reference>
<dbReference type="PIRSF" id="PIRSF000423">
    <property type="entry name" value="ArgA"/>
    <property type="match status" value="1"/>
</dbReference>